<dbReference type="Pfam" id="PF13174">
    <property type="entry name" value="TPR_6"/>
    <property type="match status" value="1"/>
</dbReference>
<reference evidence="5 6" key="1">
    <citation type="submission" date="2016-10" db="EMBL/GenBank/DDBJ databases">
        <authorList>
            <person name="de Groot N.N."/>
        </authorList>
    </citation>
    <scope>NUCLEOTIDE SEQUENCE [LARGE SCALE GENOMIC DNA]</scope>
    <source>
        <strain evidence="5 6">MP1X4</strain>
    </source>
</reference>
<dbReference type="RefSeq" id="WP_091367635.1">
    <property type="nucleotide sequence ID" value="NZ_LT629740.1"/>
</dbReference>
<keyword evidence="4" id="KW-0802">TPR repeat</keyword>
<dbReference type="InterPro" id="IPR051939">
    <property type="entry name" value="Glycosyltr_41/O-GlcNAc_trsf"/>
</dbReference>
<keyword evidence="3" id="KW-0808">Transferase</keyword>
<gene>
    <name evidence="5" type="ORF">SAMN05216490_0076</name>
</gene>
<name>A0A1H1MGU9_MUCMA</name>
<dbReference type="PROSITE" id="PS50005">
    <property type="entry name" value="TPR"/>
    <property type="match status" value="1"/>
</dbReference>
<dbReference type="PANTHER" id="PTHR44835:SF1">
    <property type="entry name" value="PROTEIN O-GLCNAC TRANSFERASE"/>
    <property type="match status" value="1"/>
</dbReference>
<keyword evidence="2" id="KW-0328">Glycosyltransferase</keyword>
<dbReference type="Gene3D" id="1.25.40.10">
    <property type="entry name" value="Tetratricopeptide repeat domain"/>
    <property type="match status" value="1"/>
</dbReference>
<sequence length="282" mass="30983">MKKEQIAVIVAVVIVIGYLYSLPVKGLVQPKVQQGTGKVASTTERPNANINVDMVSTSAKNVIGAGLSAKIIDLEGQLKNASNDADKLSLQKQLAKAWDDVSQPAPAAFYYQDVARKENTAENWINAGSRFNDAYKLTQDTAAQPTFDANAVEAFQNATKLKPESLDAKAGLGIAYVNGGGPPMQGIGLLLDVVKQDPTNRNAQLNLGLFAMKSGQFEKAVDRFKTLIAQKPEVEPYFYLAESYKQLGMRKEAIDAYQKCKEMMPDQNFDQRIDQYIKELKN</sequence>
<dbReference type="AlphaFoldDB" id="A0A1H1MGU9"/>
<feature type="repeat" description="TPR" evidence="4">
    <location>
        <begin position="234"/>
        <end position="267"/>
    </location>
</feature>
<evidence type="ECO:0000313" key="6">
    <source>
        <dbReference type="Proteomes" id="UP000199679"/>
    </source>
</evidence>
<dbReference type="InterPro" id="IPR011990">
    <property type="entry name" value="TPR-like_helical_dom_sf"/>
</dbReference>
<evidence type="ECO:0000256" key="2">
    <source>
        <dbReference type="ARBA" id="ARBA00022676"/>
    </source>
</evidence>
<dbReference type="SUPFAM" id="SSF48452">
    <property type="entry name" value="TPR-like"/>
    <property type="match status" value="1"/>
</dbReference>
<dbReference type="PANTHER" id="PTHR44835">
    <property type="entry name" value="UDP-N-ACETYLGLUCOSAMINE--PEPTIDE N-ACETYLGLUCOSAMINYLTRANSFERASE SPINDLY-RELATED"/>
    <property type="match status" value="1"/>
</dbReference>
<proteinExistence type="predicted"/>
<keyword evidence="6" id="KW-1185">Reference proteome</keyword>
<evidence type="ECO:0000313" key="5">
    <source>
        <dbReference type="EMBL" id="SDR85936.1"/>
    </source>
</evidence>
<dbReference type="EMBL" id="LT629740">
    <property type="protein sequence ID" value="SDR85936.1"/>
    <property type="molecule type" value="Genomic_DNA"/>
</dbReference>
<evidence type="ECO:0000256" key="1">
    <source>
        <dbReference type="ARBA" id="ARBA00004922"/>
    </source>
</evidence>
<accession>A0A1H1MGU9</accession>
<dbReference type="Proteomes" id="UP000199679">
    <property type="component" value="Chromosome I"/>
</dbReference>
<dbReference type="SMART" id="SM00028">
    <property type="entry name" value="TPR"/>
    <property type="match status" value="2"/>
</dbReference>
<dbReference type="GO" id="GO:0016757">
    <property type="term" value="F:glycosyltransferase activity"/>
    <property type="evidence" value="ECO:0007669"/>
    <property type="project" value="UniProtKB-KW"/>
</dbReference>
<protein>
    <submittedName>
        <fullName evidence="5">Tetratricopeptide repeat-containing protein</fullName>
    </submittedName>
</protein>
<dbReference type="InterPro" id="IPR019734">
    <property type="entry name" value="TPR_rpt"/>
</dbReference>
<dbReference type="STRING" id="652787.SAMN05216490_0076"/>
<dbReference type="OrthoDB" id="1490552at2"/>
<evidence type="ECO:0000256" key="4">
    <source>
        <dbReference type="PROSITE-ProRule" id="PRU00339"/>
    </source>
</evidence>
<comment type="pathway">
    <text evidence="1">Protein modification; protein glycosylation.</text>
</comment>
<organism evidence="5 6">
    <name type="scientific">Mucilaginibacter mallensis</name>
    <dbReference type="NCBI Taxonomy" id="652787"/>
    <lineage>
        <taxon>Bacteria</taxon>
        <taxon>Pseudomonadati</taxon>
        <taxon>Bacteroidota</taxon>
        <taxon>Sphingobacteriia</taxon>
        <taxon>Sphingobacteriales</taxon>
        <taxon>Sphingobacteriaceae</taxon>
        <taxon>Mucilaginibacter</taxon>
    </lineage>
</organism>
<evidence type="ECO:0000256" key="3">
    <source>
        <dbReference type="ARBA" id="ARBA00022679"/>
    </source>
</evidence>